<dbReference type="HOGENOM" id="CLU_095207_1_0_9"/>
<feature type="domain" description="Pyruvate kinase C-terminal" evidence="1">
    <location>
        <begin position="12"/>
        <end position="158"/>
    </location>
</feature>
<name>B1I6J2_DESAP</name>
<dbReference type="STRING" id="477974.Daud_2132"/>
<accession>B1I6J2</accession>
<dbReference type="PIRSF" id="PIRSF016138">
    <property type="entry name" value="UCP016138"/>
    <property type="match status" value="1"/>
</dbReference>
<dbReference type="eggNOG" id="COG1751">
    <property type="taxonomic scope" value="Bacteria"/>
</dbReference>
<dbReference type="Proteomes" id="UP000008544">
    <property type="component" value="Chromosome"/>
</dbReference>
<dbReference type="Pfam" id="PF02887">
    <property type="entry name" value="PK_C"/>
    <property type="match status" value="1"/>
</dbReference>
<evidence type="ECO:0000259" key="1">
    <source>
        <dbReference type="Pfam" id="PF02887"/>
    </source>
</evidence>
<dbReference type="KEGG" id="dau:Daud_2132"/>
<dbReference type="RefSeq" id="WP_012303194.1">
    <property type="nucleotide sequence ID" value="NC_010424.1"/>
</dbReference>
<evidence type="ECO:0000313" key="3">
    <source>
        <dbReference type="Proteomes" id="UP000008544"/>
    </source>
</evidence>
<dbReference type="InterPro" id="IPR015795">
    <property type="entry name" value="Pyrv_Knase_C"/>
</dbReference>
<gene>
    <name evidence="2" type="ordered locus">Daud_2132</name>
</gene>
<sequence>MHWPTKGPANTDATIRAAVARARELSISRIIVASHRGQTAEKLLESGLEIVCVTHQVGFARPGEDEMPPEMRAKLAAAGVKLLTTTHLLAGIDRALRFKFQGVYPSEIVADALRMLGQGVKVCAEIAGMACDAGLVPPGEDVVCIAGSGTGADTACVISPAHSQHFFDLKIREIICKPRDF</sequence>
<dbReference type="InterPro" id="IPR015074">
    <property type="entry name" value="DUF1867"/>
</dbReference>
<organism evidence="2 3">
    <name type="scientific">Desulforudis audaxviator (strain MP104C)</name>
    <dbReference type="NCBI Taxonomy" id="477974"/>
    <lineage>
        <taxon>Bacteria</taxon>
        <taxon>Bacillati</taxon>
        <taxon>Bacillota</taxon>
        <taxon>Clostridia</taxon>
        <taxon>Thermoanaerobacterales</taxon>
        <taxon>Candidatus Desulforudaceae</taxon>
        <taxon>Candidatus Desulforudis</taxon>
    </lineage>
</organism>
<dbReference type="Gene3D" id="3.40.1380.20">
    <property type="entry name" value="Pyruvate kinase, C-terminal domain"/>
    <property type="match status" value="1"/>
</dbReference>
<evidence type="ECO:0000313" key="2">
    <source>
        <dbReference type="EMBL" id="ACA60619.1"/>
    </source>
</evidence>
<keyword evidence="3" id="KW-1185">Reference proteome</keyword>
<dbReference type="OrthoDB" id="9782984at2"/>
<protein>
    <recommendedName>
        <fullName evidence="1">Pyruvate kinase C-terminal domain-containing protein</fullName>
    </recommendedName>
</protein>
<dbReference type="SUPFAM" id="SSF52935">
    <property type="entry name" value="PK C-terminal domain-like"/>
    <property type="match status" value="1"/>
</dbReference>
<proteinExistence type="predicted"/>
<dbReference type="AlphaFoldDB" id="B1I6J2"/>
<dbReference type="InterPro" id="IPR036918">
    <property type="entry name" value="Pyrv_Knase_C_sf"/>
</dbReference>
<reference evidence="2 3" key="2">
    <citation type="journal article" date="2008" name="Science">
        <title>Environmental genomics reveals a single-species ecosystem deep within Earth.</title>
        <authorList>
            <person name="Chivian D."/>
            <person name="Brodie E.L."/>
            <person name="Alm E.J."/>
            <person name="Culley D.E."/>
            <person name="Dehal P.S."/>
            <person name="Desantis T.Z."/>
            <person name="Gihring T.M."/>
            <person name="Lapidus A."/>
            <person name="Lin L.H."/>
            <person name="Lowry S.R."/>
            <person name="Moser D.P."/>
            <person name="Richardson P.M."/>
            <person name="Southam G."/>
            <person name="Wanger G."/>
            <person name="Pratt L.M."/>
            <person name="Andersen G.L."/>
            <person name="Hazen T.C."/>
            <person name="Brockman F.J."/>
            <person name="Arkin A.P."/>
            <person name="Onstott T.C."/>
        </authorList>
    </citation>
    <scope>NUCLEOTIDE SEQUENCE [LARGE SCALE GENOMIC DNA]</scope>
    <source>
        <strain evidence="2 3">MP104C</strain>
    </source>
</reference>
<dbReference type="EMBL" id="CP000860">
    <property type="protein sequence ID" value="ACA60619.1"/>
    <property type="molecule type" value="Genomic_DNA"/>
</dbReference>
<reference evidence="3" key="1">
    <citation type="submission" date="2007-10" db="EMBL/GenBank/DDBJ databases">
        <title>Complete sequence of chromosome of Desulforudis audaxviator MP104C.</title>
        <authorList>
            <person name="Copeland A."/>
            <person name="Lucas S."/>
            <person name="Lapidus A."/>
            <person name="Barry K."/>
            <person name="Glavina del Rio T."/>
            <person name="Dalin E."/>
            <person name="Tice H."/>
            <person name="Bruce D."/>
            <person name="Pitluck S."/>
            <person name="Lowry S.R."/>
            <person name="Larimer F."/>
            <person name="Land M.L."/>
            <person name="Hauser L."/>
            <person name="Kyrpides N."/>
            <person name="Ivanova N.N."/>
            <person name="Richardson P."/>
        </authorList>
    </citation>
    <scope>NUCLEOTIDE SEQUENCE [LARGE SCALE GENOMIC DNA]</scope>
    <source>
        <strain evidence="3">MP104C</strain>
    </source>
</reference>